<proteinExistence type="predicted"/>
<dbReference type="EMBL" id="JH598432">
    <property type="status" value="NOT_ANNOTATED_CDS"/>
    <property type="molecule type" value="Genomic_DNA"/>
</dbReference>
<protein>
    <submittedName>
        <fullName evidence="1">Uncharacterized protein</fullName>
    </submittedName>
</protein>
<dbReference type="HOGENOM" id="CLU_2693079_0_0_1"/>
<dbReference type="VEuPathDB" id="FungiDB:HpaG807714"/>
<name>M4BMS7_HYAAE</name>
<organism evidence="1 2">
    <name type="scientific">Hyaloperonospora arabidopsidis (strain Emoy2)</name>
    <name type="common">Downy mildew agent</name>
    <name type="synonym">Peronospora arabidopsidis</name>
    <dbReference type="NCBI Taxonomy" id="559515"/>
    <lineage>
        <taxon>Eukaryota</taxon>
        <taxon>Sar</taxon>
        <taxon>Stramenopiles</taxon>
        <taxon>Oomycota</taxon>
        <taxon>Peronosporomycetes</taxon>
        <taxon>Peronosporales</taxon>
        <taxon>Peronosporaceae</taxon>
        <taxon>Hyaloperonospora</taxon>
    </lineage>
</organism>
<sequence length="74" mass="8369">MSVAAYFLRTAILRQRSYATSTCLAQLWPQVHIGEQKTHGGGHQKARRGAYLASASVLWHERVYLRTLPTTEVQ</sequence>
<reference evidence="2" key="1">
    <citation type="journal article" date="2010" name="Science">
        <title>Signatures of adaptation to obligate biotrophy in the Hyaloperonospora arabidopsidis genome.</title>
        <authorList>
            <person name="Baxter L."/>
            <person name="Tripathy S."/>
            <person name="Ishaque N."/>
            <person name="Boot N."/>
            <person name="Cabral A."/>
            <person name="Kemen E."/>
            <person name="Thines M."/>
            <person name="Ah-Fong A."/>
            <person name="Anderson R."/>
            <person name="Badejoko W."/>
            <person name="Bittner-Eddy P."/>
            <person name="Boore J.L."/>
            <person name="Chibucos M.C."/>
            <person name="Coates M."/>
            <person name="Dehal P."/>
            <person name="Delehaunty K."/>
            <person name="Dong S."/>
            <person name="Downton P."/>
            <person name="Dumas B."/>
            <person name="Fabro G."/>
            <person name="Fronick C."/>
            <person name="Fuerstenberg S.I."/>
            <person name="Fulton L."/>
            <person name="Gaulin E."/>
            <person name="Govers F."/>
            <person name="Hughes L."/>
            <person name="Humphray S."/>
            <person name="Jiang R.H."/>
            <person name="Judelson H."/>
            <person name="Kamoun S."/>
            <person name="Kyung K."/>
            <person name="Meijer H."/>
            <person name="Minx P."/>
            <person name="Morris P."/>
            <person name="Nelson J."/>
            <person name="Phuntumart V."/>
            <person name="Qutob D."/>
            <person name="Rehmany A."/>
            <person name="Rougon-Cardoso A."/>
            <person name="Ryden P."/>
            <person name="Torto-Alalibo T."/>
            <person name="Studholme D."/>
            <person name="Wang Y."/>
            <person name="Win J."/>
            <person name="Wood J."/>
            <person name="Clifton S.W."/>
            <person name="Rogers J."/>
            <person name="Van den Ackerveken G."/>
            <person name="Jones J.D."/>
            <person name="McDowell J.M."/>
            <person name="Beynon J."/>
            <person name="Tyler B.M."/>
        </authorList>
    </citation>
    <scope>NUCLEOTIDE SEQUENCE [LARGE SCALE GENOMIC DNA]</scope>
    <source>
        <strain evidence="2">Emoy2</strain>
    </source>
</reference>
<dbReference type="InParanoid" id="M4BMS7"/>
<dbReference type="Proteomes" id="UP000011713">
    <property type="component" value="Unassembled WGS sequence"/>
</dbReference>
<dbReference type="EnsemblProtists" id="HpaT807714">
    <property type="protein sequence ID" value="HpaP807714"/>
    <property type="gene ID" value="HpaG807714"/>
</dbReference>
<reference evidence="1" key="2">
    <citation type="submission" date="2015-06" db="UniProtKB">
        <authorList>
            <consortium name="EnsemblProtists"/>
        </authorList>
    </citation>
    <scope>IDENTIFICATION</scope>
    <source>
        <strain evidence="1">Emoy2</strain>
    </source>
</reference>
<dbReference type="AlphaFoldDB" id="M4BMS7"/>
<keyword evidence="2" id="KW-1185">Reference proteome</keyword>
<accession>M4BMS7</accession>
<evidence type="ECO:0000313" key="1">
    <source>
        <dbReference type="EnsemblProtists" id="HpaP807714"/>
    </source>
</evidence>
<evidence type="ECO:0000313" key="2">
    <source>
        <dbReference type="Proteomes" id="UP000011713"/>
    </source>
</evidence>